<dbReference type="AlphaFoldDB" id="A0A264VKF4"/>
<dbReference type="CDD" id="cd00397">
    <property type="entry name" value="DNA_BRE_C"/>
    <property type="match status" value="1"/>
</dbReference>
<dbReference type="InterPro" id="IPR002104">
    <property type="entry name" value="Integrase_catalytic"/>
</dbReference>
<evidence type="ECO:0000259" key="3">
    <source>
        <dbReference type="PROSITE" id="PS51898"/>
    </source>
</evidence>
<dbReference type="EMBL" id="NOWC01000095">
    <property type="protein sequence ID" value="OZS71804.1"/>
    <property type="molecule type" value="Genomic_DNA"/>
</dbReference>
<dbReference type="Proteomes" id="UP000216001">
    <property type="component" value="Unassembled WGS sequence"/>
</dbReference>
<dbReference type="GO" id="GO:0003677">
    <property type="term" value="F:DNA binding"/>
    <property type="evidence" value="ECO:0007669"/>
    <property type="project" value="InterPro"/>
</dbReference>
<dbReference type="SUPFAM" id="SSF56349">
    <property type="entry name" value="DNA breaking-rejoining enzymes"/>
    <property type="match status" value="1"/>
</dbReference>
<dbReference type="GO" id="GO:0015074">
    <property type="term" value="P:DNA integration"/>
    <property type="evidence" value="ECO:0007669"/>
    <property type="project" value="UniProtKB-KW"/>
</dbReference>
<dbReference type="GO" id="GO:0006310">
    <property type="term" value="P:DNA recombination"/>
    <property type="evidence" value="ECO:0007669"/>
    <property type="project" value="UniProtKB-KW"/>
</dbReference>
<dbReference type="Gene3D" id="1.10.443.10">
    <property type="entry name" value="Intergrase catalytic core"/>
    <property type="match status" value="1"/>
</dbReference>
<keyword evidence="1" id="KW-0229">DNA integration</keyword>
<dbReference type="RefSeq" id="WP_094962567.1">
    <property type="nucleotide sequence ID" value="NZ_LR822056.1"/>
</dbReference>
<reference evidence="4 6" key="1">
    <citation type="submission" date="2017-07" db="EMBL/GenBank/DDBJ databases">
        <title>blaIMP-27 on transferable plasmids in Proteus mirabilis and Providencia rettgeri.</title>
        <authorList>
            <person name="Potter R."/>
        </authorList>
    </citation>
    <scope>NUCLEOTIDE SEQUENCE [LARGE SCALE GENOMIC DNA]</scope>
    <source>
        <strain evidence="4 6">PR1</strain>
        <plasmid evidence="4">pPR1</plasmid>
    </source>
</reference>
<dbReference type="InterPro" id="IPR011010">
    <property type="entry name" value="DNA_brk_join_enz"/>
</dbReference>
<evidence type="ECO:0000256" key="2">
    <source>
        <dbReference type="ARBA" id="ARBA00023172"/>
    </source>
</evidence>
<dbReference type="PROSITE" id="PS51898">
    <property type="entry name" value="TYR_RECOMBINASE"/>
    <property type="match status" value="1"/>
</dbReference>
<dbReference type="EMBL" id="NOWC01000028">
    <property type="protein sequence ID" value="OZS72996.1"/>
    <property type="molecule type" value="Genomic_DNA"/>
</dbReference>
<dbReference type="Pfam" id="PF00589">
    <property type="entry name" value="Phage_integrase"/>
    <property type="match status" value="1"/>
</dbReference>
<gene>
    <name evidence="5" type="ORF">CHI95_19265</name>
    <name evidence="4" type="ORF">CHI95_24800</name>
</gene>
<dbReference type="STRING" id="587.RB151_017280"/>
<evidence type="ECO:0000313" key="6">
    <source>
        <dbReference type="Proteomes" id="UP000216001"/>
    </source>
</evidence>
<organism evidence="4 6">
    <name type="scientific">Providencia rettgeri</name>
    <dbReference type="NCBI Taxonomy" id="587"/>
    <lineage>
        <taxon>Bacteria</taxon>
        <taxon>Pseudomonadati</taxon>
        <taxon>Pseudomonadota</taxon>
        <taxon>Gammaproteobacteria</taxon>
        <taxon>Enterobacterales</taxon>
        <taxon>Morganellaceae</taxon>
        <taxon>Providencia</taxon>
    </lineage>
</organism>
<keyword evidence="2" id="KW-0233">DNA recombination</keyword>
<keyword evidence="4" id="KW-0614">Plasmid</keyword>
<geneLocation type="plasmid" evidence="4">
    <name>pPR1</name>
</geneLocation>
<dbReference type="InterPro" id="IPR013762">
    <property type="entry name" value="Integrase-like_cat_sf"/>
</dbReference>
<evidence type="ECO:0000313" key="4">
    <source>
        <dbReference type="EMBL" id="OZS71804.1"/>
    </source>
</evidence>
<feature type="domain" description="Tyr recombinase" evidence="3">
    <location>
        <begin position="152"/>
        <end position="336"/>
    </location>
</feature>
<comment type="caution">
    <text evidence="4">The sequence shown here is derived from an EMBL/GenBank/DDBJ whole genome shotgun (WGS) entry which is preliminary data.</text>
</comment>
<dbReference type="InterPro" id="IPR050090">
    <property type="entry name" value="Tyrosine_recombinase_XerCD"/>
</dbReference>
<sequence length="341" mass="38891">MMLFDAPEFTTIFTPIFSTKEALMGELILRDNVTDIVDVNNMTKNTNNPATSYLLRLRSKQSQKTMRSCLVSVVKLFRAMDPFTFDWSIMDRDAVQLVLQKLILEKKTPNSINLILSAIKGVAEEARASRVIDSDTYQDIRSIRRIRGNRIGRGRSLSSSEITHIYQHLDSINTAVSVRDAAIVSLMLGCGLRRAEVTLLDMEDINFDNYSIKIMGKGNKERTNFMPSDTLRRIRLWIETVRGDHTGAVFTRIRKNDDVTCDRITTDGLRYIIDKLVKDSDSDSFTPHDCRRTYATKLLELGEDLLTVREAMGHSSVATTQRYDKRGVTRLEAAARNLQYY</sequence>
<dbReference type="PANTHER" id="PTHR30349:SF64">
    <property type="entry name" value="PROPHAGE INTEGRASE INTD-RELATED"/>
    <property type="match status" value="1"/>
</dbReference>
<proteinExistence type="predicted"/>
<dbReference type="PANTHER" id="PTHR30349">
    <property type="entry name" value="PHAGE INTEGRASE-RELATED"/>
    <property type="match status" value="1"/>
</dbReference>
<evidence type="ECO:0000256" key="1">
    <source>
        <dbReference type="ARBA" id="ARBA00022908"/>
    </source>
</evidence>
<accession>A0A264VKF4</accession>
<evidence type="ECO:0000313" key="5">
    <source>
        <dbReference type="EMBL" id="OZS72996.1"/>
    </source>
</evidence>
<protein>
    <recommendedName>
        <fullName evidence="3">Tyr recombinase domain-containing protein</fullName>
    </recommendedName>
</protein>
<name>A0A264VKF4_PRORE</name>